<reference evidence="1 2" key="1">
    <citation type="journal article" date="2019" name="Genome Biol. Evol.">
        <title>Insights into the evolution of the New World diploid cottons (Gossypium, subgenus Houzingenia) based on genome sequencing.</title>
        <authorList>
            <person name="Grover C.E."/>
            <person name="Arick M.A. 2nd"/>
            <person name="Thrash A."/>
            <person name="Conover J.L."/>
            <person name="Sanders W.S."/>
            <person name="Peterson D.G."/>
            <person name="Frelichowski J.E."/>
            <person name="Scheffler J.A."/>
            <person name="Scheffler B.E."/>
            <person name="Wendel J.F."/>
        </authorList>
    </citation>
    <scope>NUCLEOTIDE SEQUENCE [LARGE SCALE GENOMIC DNA]</scope>
    <source>
        <strain evidence="1">8</strain>
        <tissue evidence="1">Leaf</tissue>
    </source>
</reference>
<accession>A0A7J8PW98</accession>
<dbReference type="AlphaFoldDB" id="A0A7J8PW98"/>
<evidence type="ECO:0000313" key="1">
    <source>
        <dbReference type="EMBL" id="MBA0593142.1"/>
    </source>
</evidence>
<comment type="caution">
    <text evidence="1">The sequence shown here is derived from an EMBL/GenBank/DDBJ whole genome shotgun (WGS) entry which is preliminary data.</text>
</comment>
<name>A0A7J8PW98_GOSRA</name>
<evidence type="ECO:0000313" key="2">
    <source>
        <dbReference type="Proteomes" id="UP000593578"/>
    </source>
</evidence>
<dbReference type="Proteomes" id="UP000593578">
    <property type="component" value="Unassembled WGS sequence"/>
</dbReference>
<proteinExistence type="predicted"/>
<dbReference type="EMBL" id="JABEZZ010000008">
    <property type="protein sequence ID" value="MBA0593142.1"/>
    <property type="molecule type" value="Genomic_DNA"/>
</dbReference>
<gene>
    <name evidence="1" type="ORF">Gorai_010100</name>
</gene>
<organism evidence="1 2">
    <name type="scientific">Gossypium raimondii</name>
    <name type="common">Peruvian cotton</name>
    <name type="synonym">Gossypium klotzschianum subsp. raimondii</name>
    <dbReference type="NCBI Taxonomy" id="29730"/>
    <lineage>
        <taxon>Eukaryota</taxon>
        <taxon>Viridiplantae</taxon>
        <taxon>Streptophyta</taxon>
        <taxon>Embryophyta</taxon>
        <taxon>Tracheophyta</taxon>
        <taxon>Spermatophyta</taxon>
        <taxon>Magnoliopsida</taxon>
        <taxon>eudicotyledons</taxon>
        <taxon>Gunneridae</taxon>
        <taxon>Pentapetalae</taxon>
        <taxon>rosids</taxon>
        <taxon>malvids</taxon>
        <taxon>Malvales</taxon>
        <taxon>Malvaceae</taxon>
        <taxon>Malvoideae</taxon>
        <taxon>Gossypium</taxon>
    </lineage>
</organism>
<sequence length="32" mass="3692">MKLLGKHCLLQLWLELQCLLVYTFTLTVPSAD</sequence>
<protein>
    <submittedName>
        <fullName evidence="1">Uncharacterized protein</fullName>
    </submittedName>
</protein>
<feature type="non-terminal residue" evidence="1">
    <location>
        <position position="32"/>
    </location>
</feature>